<dbReference type="PANTHER" id="PTHR11346:SF147">
    <property type="entry name" value="GALECTIN"/>
    <property type="match status" value="1"/>
</dbReference>
<accession>A0A9N9S5D1</accession>
<evidence type="ECO:0000259" key="3">
    <source>
        <dbReference type="PROSITE" id="PS51304"/>
    </source>
</evidence>
<dbReference type="SMART" id="SM00908">
    <property type="entry name" value="Gal-bind_lectin"/>
    <property type="match status" value="2"/>
</dbReference>
<organism evidence="4 5">
    <name type="scientific">Chironomus riparius</name>
    <dbReference type="NCBI Taxonomy" id="315576"/>
    <lineage>
        <taxon>Eukaryota</taxon>
        <taxon>Metazoa</taxon>
        <taxon>Ecdysozoa</taxon>
        <taxon>Arthropoda</taxon>
        <taxon>Hexapoda</taxon>
        <taxon>Insecta</taxon>
        <taxon>Pterygota</taxon>
        <taxon>Neoptera</taxon>
        <taxon>Endopterygota</taxon>
        <taxon>Diptera</taxon>
        <taxon>Nematocera</taxon>
        <taxon>Chironomoidea</taxon>
        <taxon>Chironomidae</taxon>
        <taxon>Chironominae</taxon>
        <taxon>Chironomus</taxon>
    </lineage>
</organism>
<proteinExistence type="predicted"/>
<keyword evidence="5" id="KW-1185">Reference proteome</keyword>
<dbReference type="SUPFAM" id="SSF49899">
    <property type="entry name" value="Concanavalin A-like lectins/glucanases"/>
    <property type="match status" value="2"/>
</dbReference>
<dbReference type="PROSITE" id="PS51304">
    <property type="entry name" value="GALECTIN"/>
    <property type="match status" value="2"/>
</dbReference>
<dbReference type="EMBL" id="OU895879">
    <property type="protein sequence ID" value="CAG9808528.1"/>
    <property type="molecule type" value="Genomic_DNA"/>
</dbReference>
<evidence type="ECO:0000256" key="2">
    <source>
        <dbReference type="RuleBase" id="RU102079"/>
    </source>
</evidence>
<dbReference type="Pfam" id="PF00337">
    <property type="entry name" value="Gal-bind_lectin"/>
    <property type="match status" value="2"/>
</dbReference>
<dbReference type="GO" id="GO:0030246">
    <property type="term" value="F:carbohydrate binding"/>
    <property type="evidence" value="ECO:0007669"/>
    <property type="project" value="UniProtKB-UniRule"/>
</dbReference>
<reference evidence="4" key="1">
    <citation type="submission" date="2022-01" db="EMBL/GenBank/DDBJ databases">
        <authorList>
            <person name="King R."/>
        </authorList>
    </citation>
    <scope>NUCLEOTIDE SEQUENCE</scope>
</reference>
<dbReference type="InterPro" id="IPR044156">
    <property type="entry name" value="Galectin-like"/>
</dbReference>
<feature type="domain" description="Galectin" evidence="3">
    <location>
        <begin position="4"/>
        <end position="124"/>
    </location>
</feature>
<dbReference type="Proteomes" id="UP001153620">
    <property type="component" value="Chromosome 3"/>
</dbReference>
<keyword evidence="1 2" id="KW-0430">Lectin</keyword>
<protein>
    <recommendedName>
        <fullName evidence="2">Galectin</fullName>
    </recommendedName>
</protein>
<dbReference type="AlphaFoldDB" id="A0A9N9S5D1"/>
<evidence type="ECO:0000313" key="4">
    <source>
        <dbReference type="EMBL" id="CAG9808528.1"/>
    </source>
</evidence>
<name>A0A9N9S5D1_9DIPT</name>
<dbReference type="CDD" id="cd00070">
    <property type="entry name" value="GLECT"/>
    <property type="match status" value="1"/>
</dbReference>
<evidence type="ECO:0000313" key="5">
    <source>
        <dbReference type="Proteomes" id="UP001153620"/>
    </source>
</evidence>
<dbReference type="InterPro" id="IPR001079">
    <property type="entry name" value="Galectin_CRD"/>
</dbReference>
<dbReference type="SMART" id="SM00276">
    <property type="entry name" value="GLECT"/>
    <property type="match status" value="2"/>
</dbReference>
<feature type="domain" description="Galectin" evidence="3">
    <location>
        <begin position="137"/>
        <end position="278"/>
    </location>
</feature>
<dbReference type="OrthoDB" id="6251307at2759"/>
<dbReference type="PANTHER" id="PTHR11346">
    <property type="entry name" value="GALECTIN"/>
    <property type="match status" value="1"/>
</dbReference>
<dbReference type="InterPro" id="IPR013320">
    <property type="entry name" value="ConA-like_dom_sf"/>
</dbReference>
<evidence type="ECO:0000256" key="1">
    <source>
        <dbReference type="ARBA" id="ARBA00022734"/>
    </source>
</evidence>
<reference evidence="4" key="2">
    <citation type="submission" date="2022-10" db="EMBL/GenBank/DDBJ databases">
        <authorList>
            <consortium name="ENA_rothamsted_submissions"/>
            <consortium name="culmorum"/>
            <person name="King R."/>
        </authorList>
    </citation>
    <scope>NUCLEOTIDE SEQUENCE</scope>
</reference>
<gene>
    <name evidence="4" type="ORF">CHIRRI_LOCUS11366</name>
</gene>
<sequence length="296" mass="33916">MFNFVQVLSDSVRNGQKFEITGFTKTDAKLISIIFSTGSSSYSEQVLKIDVHYSNNKIIINDASIDNFTLQNGSKFKFLILVTKDSFDIKLNGNHICEHKCFTNKIRTVTVLGDVDRLLKINHLNREYSKVANKLALESFMPIKYQAGHVIVISGQSTDDFYIDFTEKNSTRELIHFNVRFGEESVVMNTVDAESGWWTDYEDRPEEFPFETDTPFKIAFAFTEEDFKVAVDGVHLMDFDLSRISYNDGQSLWNILNGFRITNREADTITTITSIEHIKMKPQCEGFEKLCSLNQA</sequence>
<dbReference type="Gene3D" id="2.60.120.200">
    <property type="match status" value="2"/>
</dbReference>